<sequence>MVPLWISSKVQVTSFKCFQMIMKTA</sequence>
<keyword evidence="2" id="KW-1185">Reference proteome</keyword>
<feature type="non-terminal residue" evidence="1">
    <location>
        <position position="25"/>
    </location>
</feature>
<organism evidence="1 2">
    <name type="scientific">Allacma fusca</name>
    <dbReference type="NCBI Taxonomy" id="39272"/>
    <lineage>
        <taxon>Eukaryota</taxon>
        <taxon>Metazoa</taxon>
        <taxon>Ecdysozoa</taxon>
        <taxon>Arthropoda</taxon>
        <taxon>Hexapoda</taxon>
        <taxon>Collembola</taxon>
        <taxon>Symphypleona</taxon>
        <taxon>Sminthuridae</taxon>
        <taxon>Allacma</taxon>
    </lineage>
</organism>
<dbReference type="AlphaFoldDB" id="A0A8J2KZV0"/>
<reference evidence="1" key="1">
    <citation type="submission" date="2021-06" db="EMBL/GenBank/DDBJ databases">
        <authorList>
            <person name="Hodson N. C."/>
            <person name="Mongue J. A."/>
            <person name="Jaron S. K."/>
        </authorList>
    </citation>
    <scope>NUCLEOTIDE SEQUENCE</scope>
</reference>
<evidence type="ECO:0000313" key="1">
    <source>
        <dbReference type="EMBL" id="CAG7826352.1"/>
    </source>
</evidence>
<dbReference type="EMBL" id="CAJVCH010539489">
    <property type="protein sequence ID" value="CAG7826352.1"/>
    <property type="molecule type" value="Genomic_DNA"/>
</dbReference>
<dbReference type="Proteomes" id="UP000708208">
    <property type="component" value="Unassembled WGS sequence"/>
</dbReference>
<comment type="caution">
    <text evidence="1">The sequence shown here is derived from an EMBL/GenBank/DDBJ whole genome shotgun (WGS) entry which is preliminary data.</text>
</comment>
<gene>
    <name evidence="1" type="ORF">AFUS01_LOCUS36407</name>
</gene>
<proteinExistence type="predicted"/>
<evidence type="ECO:0000313" key="2">
    <source>
        <dbReference type="Proteomes" id="UP000708208"/>
    </source>
</evidence>
<name>A0A8J2KZV0_9HEXA</name>
<accession>A0A8J2KZV0</accession>
<protein>
    <submittedName>
        <fullName evidence="1">Uncharacterized protein</fullName>
    </submittedName>
</protein>